<protein>
    <submittedName>
        <fullName evidence="2">Uncharacterized protein</fullName>
    </submittedName>
</protein>
<gene>
    <name evidence="2" type="ORF">OE88DRAFT_1808621</name>
</gene>
<sequence>MGFLGELVEEGFDKVVNNVEEFPNNAARWTGEAVGDVENIPQDVDNDYERAKCNVENDYDQAKYGVENTVDGAIQGVEDIPQDIGRGVDDAAGWAGEKVGDVERFDDGIENSYDQGRDETRYSGGGY</sequence>
<reference evidence="2 3" key="1">
    <citation type="journal article" date="2019" name="Nat. Ecol. Evol.">
        <title>Megaphylogeny resolves global patterns of mushroom evolution.</title>
        <authorList>
            <person name="Varga T."/>
            <person name="Krizsan K."/>
            <person name="Foldi C."/>
            <person name="Dima B."/>
            <person name="Sanchez-Garcia M."/>
            <person name="Sanchez-Ramirez S."/>
            <person name="Szollosi G.J."/>
            <person name="Szarkandi J.G."/>
            <person name="Papp V."/>
            <person name="Albert L."/>
            <person name="Andreopoulos W."/>
            <person name="Angelini C."/>
            <person name="Antonin V."/>
            <person name="Barry K.W."/>
            <person name="Bougher N.L."/>
            <person name="Buchanan P."/>
            <person name="Buyck B."/>
            <person name="Bense V."/>
            <person name="Catcheside P."/>
            <person name="Chovatia M."/>
            <person name="Cooper J."/>
            <person name="Damon W."/>
            <person name="Desjardin D."/>
            <person name="Finy P."/>
            <person name="Geml J."/>
            <person name="Haridas S."/>
            <person name="Hughes K."/>
            <person name="Justo A."/>
            <person name="Karasinski D."/>
            <person name="Kautmanova I."/>
            <person name="Kiss B."/>
            <person name="Kocsube S."/>
            <person name="Kotiranta H."/>
            <person name="LaButti K.M."/>
            <person name="Lechner B.E."/>
            <person name="Liimatainen K."/>
            <person name="Lipzen A."/>
            <person name="Lukacs Z."/>
            <person name="Mihaltcheva S."/>
            <person name="Morgado L.N."/>
            <person name="Niskanen T."/>
            <person name="Noordeloos M.E."/>
            <person name="Ohm R.A."/>
            <person name="Ortiz-Santana B."/>
            <person name="Ovrebo C."/>
            <person name="Racz N."/>
            <person name="Riley R."/>
            <person name="Savchenko A."/>
            <person name="Shiryaev A."/>
            <person name="Soop K."/>
            <person name="Spirin V."/>
            <person name="Szebenyi C."/>
            <person name="Tomsovsky M."/>
            <person name="Tulloss R.E."/>
            <person name="Uehling J."/>
            <person name="Grigoriev I.V."/>
            <person name="Vagvolgyi C."/>
            <person name="Papp T."/>
            <person name="Martin F.M."/>
            <person name="Miettinen O."/>
            <person name="Hibbett D.S."/>
            <person name="Nagy L.G."/>
        </authorList>
    </citation>
    <scope>NUCLEOTIDE SEQUENCE [LARGE SCALE GENOMIC DNA]</scope>
    <source>
        <strain evidence="2 3">OMC1185</strain>
    </source>
</reference>
<keyword evidence="3" id="KW-1185">Reference proteome</keyword>
<dbReference type="Proteomes" id="UP000305948">
    <property type="component" value="Unassembled WGS sequence"/>
</dbReference>
<dbReference type="EMBL" id="ML213512">
    <property type="protein sequence ID" value="TFK51141.1"/>
    <property type="molecule type" value="Genomic_DNA"/>
</dbReference>
<accession>A0A5C3NBA5</accession>
<organism evidence="2 3">
    <name type="scientific">Heliocybe sulcata</name>
    <dbReference type="NCBI Taxonomy" id="5364"/>
    <lineage>
        <taxon>Eukaryota</taxon>
        <taxon>Fungi</taxon>
        <taxon>Dikarya</taxon>
        <taxon>Basidiomycota</taxon>
        <taxon>Agaricomycotina</taxon>
        <taxon>Agaricomycetes</taxon>
        <taxon>Gloeophyllales</taxon>
        <taxon>Gloeophyllaceae</taxon>
        <taxon>Heliocybe</taxon>
    </lineage>
</organism>
<dbReference type="AlphaFoldDB" id="A0A5C3NBA5"/>
<evidence type="ECO:0000256" key="1">
    <source>
        <dbReference type="SAM" id="MobiDB-lite"/>
    </source>
</evidence>
<name>A0A5C3NBA5_9AGAM</name>
<evidence type="ECO:0000313" key="2">
    <source>
        <dbReference type="EMBL" id="TFK51141.1"/>
    </source>
</evidence>
<dbReference type="OrthoDB" id="3245540at2759"/>
<proteinExistence type="predicted"/>
<evidence type="ECO:0000313" key="3">
    <source>
        <dbReference type="Proteomes" id="UP000305948"/>
    </source>
</evidence>
<feature type="region of interest" description="Disordered" evidence="1">
    <location>
        <begin position="105"/>
        <end position="127"/>
    </location>
</feature>